<gene>
    <name evidence="7" type="ORF">ABV408_17915</name>
</gene>
<dbReference type="AlphaFoldDB" id="A0AB74UEV4"/>
<evidence type="ECO:0000256" key="4">
    <source>
        <dbReference type="ARBA" id="ARBA00022989"/>
    </source>
</evidence>
<protein>
    <recommendedName>
        <fullName evidence="6">Probable membrane transporter protein</fullName>
    </recommendedName>
</protein>
<evidence type="ECO:0000256" key="6">
    <source>
        <dbReference type="RuleBase" id="RU363041"/>
    </source>
</evidence>
<evidence type="ECO:0000313" key="7">
    <source>
        <dbReference type="EMBL" id="XCJ79295.1"/>
    </source>
</evidence>
<evidence type="ECO:0000256" key="5">
    <source>
        <dbReference type="ARBA" id="ARBA00023136"/>
    </source>
</evidence>
<dbReference type="PANTHER" id="PTHR43701:SF12">
    <property type="entry name" value="MEMBRANE TRANSPORTER PROTEIN YTNM-RELATED"/>
    <property type="match status" value="1"/>
</dbReference>
<feature type="transmembrane region" description="Helical" evidence="6">
    <location>
        <begin position="231"/>
        <end position="253"/>
    </location>
</feature>
<sequence>MQRLIIFGIAGFIAQLVDGAIGMGYGLTSSSMLLALGVTPAVASASIHMAEVATTAASGTSHWRFGNVDRRLVKTMMLPGGVGAFVGACFLSNVPGDAIKPVISLGLLLLGLYIIARYLFDLASRQPSRDVSRAKLIPLSLVAGFFDSVGGGGWGPISTPVLLAHRGIEARKVVGSVDTSEFFVTVAGTLGFVLALGLDDINWQWVAVFALSGLAAAPLAAWIVRLLPARLLAVIVGGAIVVVNARTLLGALGVHGEPASLTLGLLGLGWVALVAMAVRRHRASAAALS</sequence>
<dbReference type="RefSeq" id="WP_353980235.1">
    <property type="nucleotide sequence ID" value="NZ_CP159578.1"/>
</dbReference>
<feature type="transmembrane region" description="Helical" evidence="6">
    <location>
        <begin position="259"/>
        <end position="278"/>
    </location>
</feature>
<dbReference type="EMBL" id="CP159578">
    <property type="protein sequence ID" value="XCJ79295.1"/>
    <property type="molecule type" value="Genomic_DNA"/>
</dbReference>
<proteinExistence type="inferred from homology"/>
<organism evidence="7">
    <name type="scientific">Salinicola endophyticus</name>
    <dbReference type="NCBI Taxonomy" id="1949083"/>
    <lineage>
        <taxon>Bacteria</taxon>
        <taxon>Pseudomonadati</taxon>
        <taxon>Pseudomonadota</taxon>
        <taxon>Gammaproteobacteria</taxon>
        <taxon>Oceanospirillales</taxon>
        <taxon>Halomonadaceae</taxon>
        <taxon>Salinicola</taxon>
    </lineage>
</organism>
<evidence type="ECO:0000256" key="1">
    <source>
        <dbReference type="ARBA" id="ARBA00004141"/>
    </source>
</evidence>
<dbReference type="InterPro" id="IPR002781">
    <property type="entry name" value="TM_pro_TauE-like"/>
</dbReference>
<feature type="transmembrane region" description="Helical" evidence="6">
    <location>
        <begin position="204"/>
        <end position="224"/>
    </location>
</feature>
<keyword evidence="5 6" id="KW-0472">Membrane</keyword>
<dbReference type="InterPro" id="IPR051598">
    <property type="entry name" value="TSUP/Inactive_protease-like"/>
</dbReference>
<comment type="similarity">
    <text evidence="2 6">Belongs to the 4-toluene sulfonate uptake permease (TSUP) (TC 2.A.102) family.</text>
</comment>
<feature type="transmembrane region" description="Helical" evidence="6">
    <location>
        <begin position="75"/>
        <end position="96"/>
    </location>
</feature>
<keyword evidence="3 6" id="KW-0812">Transmembrane</keyword>
<name>A0AB74UEV4_9GAMM</name>
<accession>A0AB74UEV4</accession>
<dbReference type="Pfam" id="PF01925">
    <property type="entry name" value="TauE"/>
    <property type="match status" value="1"/>
</dbReference>
<dbReference type="GO" id="GO:0005886">
    <property type="term" value="C:plasma membrane"/>
    <property type="evidence" value="ECO:0007669"/>
    <property type="project" value="UniProtKB-SubCell"/>
</dbReference>
<evidence type="ECO:0000256" key="3">
    <source>
        <dbReference type="ARBA" id="ARBA00022692"/>
    </source>
</evidence>
<feature type="transmembrane region" description="Helical" evidence="6">
    <location>
        <begin position="29"/>
        <end position="54"/>
    </location>
</feature>
<reference evidence="7" key="1">
    <citation type="submission" date="2024-06" db="EMBL/GenBank/DDBJ databases">
        <title>Complete genome of Salinicola endophyticus HNIBRBA4755.</title>
        <authorList>
            <person name="Shin S.Y."/>
            <person name="Kang H."/>
            <person name="Song J."/>
        </authorList>
    </citation>
    <scope>NUCLEOTIDE SEQUENCE</scope>
    <source>
        <strain evidence="7">HNIBRBA4755</strain>
    </source>
</reference>
<keyword evidence="4 6" id="KW-1133">Transmembrane helix</keyword>
<comment type="subcellular location">
    <subcellularLocation>
        <location evidence="6">Cell membrane</location>
        <topology evidence="6">Multi-pass membrane protein</topology>
    </subcellularLocation>
    <subcellularLocation>
        <location evidence="1">Membrane</location>
        <topology evidence="1">Multi-pass membrane protein</topology>
    </subcellularLocation>
</comment>
<dbReference type="PANTHER" id="PTHR43701">
    <property type="entry name" value="MEMBRANE TRANSPORTER PROTEIN MJ0441-RELATED"/>
    <property type="match status" value="1"/>
</dbReference>
<keyword evidence="6" id="KW-1003">Cell membrane</keyword>
<evidence type="ECO:0000256" key="2">
    <source>
        <dbReference type="ARBA" id="ARBA00009142"/>
    </source>
</evidence>
<feature type="transmembrane region" description="Helical" evidence="6">
    <location>
        <begin position="181"/>
        <end position="198"/>
    </location>
</feature>
<feature type="transmembrane region" description="Helical" evidence="6">
    <location>
        <begin position="102"/>
        <end position="120"/>
    </location>
</feature>